<dbReference type="OrthoDB" id="6350820at2759"/>
<keyword evidence="8" id="KW-0393">Immunoglobulin domain</keyword>
<dbReference type="FunFam" id="2.60.40.10:FF:000328">
    <property type="entry name" value="CLUMA_CG000981, isoform A"/>
    <property type="match status" value="1"/>
</dbReference>
<dbReference type="GO" id="GO:0005886">
    <property type="term" value="C:plasma membrane"/>
    <property type="evidence" value="ECO:0007669"/>
    <property type="project" value="UniProtKB-SubCell"/>
</dbReference>
<dbReference type="Pfam" id="PF13927">
    <property type="entry name" value="Ig_3"/>
    <property type="match status" value="2"/>
</dbReference>
<dbReference type="InParanoid" id="A0A482XR03"/>
<dbReference type="InterPro" id="IPR013783">
    <property type="entry name" value="Ig-like_fold"/>
</dbReference>
<keyword evidence="2" id="KW-1003">Cell membrane</keyword>
<dbReference type="AlphaFoldDB" id="A0A482XR03"/>
<feature type="signal peptide" evidence="9">
    <location>
        <begin position="1"/>
        <end position="20"/>
    </location>
</feature>
<feature type="domain" description="Ig-like" evidence="10">
    <location>
        <begin position="33"/>
        <end position="127"/>
    </location>
</feature>
<dbReference type="SMART" id="SM00408">
    <property type="entry name" value="IGc2"/>
    <property type="match status" value="2"/>
</dbReference>
<dbReference type="InterPro" id="IPR007110">
    <property type="entry name" value="Ig-like_dom"/>
</dbReference>
<name>A0A482XR03_LAOST</name>
<feature type="domain" description="Ig-like" evidence="10">
    <location>
        <begin position="245"/>
        <end position="319"/>
    </location>
</feature>
<evidence type="ECO:0000256" key="2">
    <source>
        <dbReference type="ARBA" id="ARBA00022475"/>
    </source>
</evidence>
<reference evidence="11 12" key="1">
    <citation type="journal article" date="2017" name="Gigascience">
        <title>Genome sequence of the small brown planthopper, Laodelphax striatellus.</title>
        <authorList>
            <person name="Zhu J."/>
            <person name="Jiang F."/>
            <person name="Wang X."/>
            <person name="Yang P."/>
            <person name="Bao Y."/>
            <person name="Zhao W."/>
            <person name="Wang W."/>
            <person name="Lu H."/>
            <person name="Wang Q."/>
            <person name="Cui N."/>
            <person name="Li J."/>
            <person name="Chen X."/>
            <person name="Luo L."/>
            <person name="Yu J."/>
            <person name="Kang L."/>
            <person name="Cui F."/>
        </authorList>
    </citation>
    <scope>NUCLEOTIDE SEQUENCE [LARGE SCALE GENOMIC DNA]</scope>
    <source>
        <strain evidence="11">Lst14</strain>
    </source>
</reference>
<dbReference type="Proteomes" id="UP000291343">
    <property type="component" value="Unassembled WGS sequence"/>
</dbReference>
<keyword evidence="5" id="KW-0472">Membrane</keyword>
<gene>
    <name evidence="11" type="ORF">LSTR_LSTR007875</name>
</gene>
<dbReference type="PROSITE" id="PS50835">
    <property type="entry name" value="IG_LIKE"/>
    <property type="match status" value="3"/>
</dbReference>
<evidence type="ECO:0000313" key="12">
    <source>
        <dbReference type="Proteomes" id="UP000291343"/>
    </source>
</evidence>
<accession>A0A482XR03</accession>
<dbReference type="SMR" id="A0A482XR03"/>
<feature type="chain" id="PRO_5019840611" description="Ig-like domain-containing protein" evidence="9">
    <location>
        <begin position="21"/>
        <end position="446"/>
    </location>
</feature>
<dbReference type="CDD" id="cd00096">
    <property type="entry name" value="Ig"/>
    <property type="match status" value="1"/>
</dbReference>
<evidence type="ECO:0000256" key="1">
    <source>
        <dbReference type="ARBA" id="ARBA00004236"/>
    </source>
</evidence>
<evidence type="ECO:0000256" key="4">
    <source>
        <dbReference type="ARBA" id="ARBA00022737"/>
    </source>
</evidence>
<feature type="domain" description="Ig-like" evidence="10">
    <location>
        <begin position="135"/>
        <end position="224"/>
    </location>
</feature>
<keyword evidence="6" id="KW-1015">Disulfide bond</keyword>
<dbReference type="SUPFAM" id="SSF48726">
    <property type="entry name" value="Immunoglobulin"/>
    <property type="match status" value="3"/>
</dbReference>
<keyword evidence="3 9" id="KW-0732">Signal</keyword>
<dbReference type="InterPro" id="IPR036179">
    <property type="entry name" value="Ig-like_dom_sf"/>
</dbReference>
<keyword evidence="12" id="KW-1185">Reference proteome</keyword>
<comment type="caution">
    <text evidence="11">The sequence shown here is derived from an EMBL/GenBank/DDBJ whole genome shotgun (WGS) entry which is preliminary data.</text>
</comment>
<evidence type="ECO:0000256" key="7">
    <source>
        <dbReference type="ARBA" id="ARBA00023180"/>
    </source>
</evidence>
<organism evidence="11 12">
    <name type="scientific">Laodelphax striatellus</name>
    <name type="common">Small brown planthopper</name>
    <name type="synonym">Delphax striatella</name>
    <dbReference type="NCBI Taxonomy" id="195883"/>
    <lineage>
        <taxon>Eukaryota</taxon>
        <taxon>Metazoa</taxon>
        <taxon>Ecdysozoa</taxon>
        <taxon>Arthropoda</taxon>
        <taxon>Hexapoda</taxon>
        <taxon>Insecta</taxon>
        <taxon>Pterygota</taxon>
        <taxon>Neoptera</taxon>
        <taxon>Paraneoptera</taxon>
        <taxon>Hemiptera</taxon>
        <taxon>Auchenorrhyncha</taxon>
        <taxon>Fulgoroidea</taxon>
        <taxon>Delphacidae</taxon>
        <taxon>Criomorphinae</taxon>
        <taxon>Laodelphax</taxon>
    </lineage>
</organism>
<evidence type="ECO:0000256" key="8">
    <source>
        <dbReference type="ARBA" id="ARBA00023319"/>
    </source>
</evidence>
<dbReference type="InterPro" id="IPR003599">
    <property type="entry name" value="Ig_sub"/>
</dbReference>
<dbReference type="InterPro" id="IPR003598">
    <property type="entry name" value="Ig_sub2"/>
</dbReference>
<keyword evidence="4" id="KW-0677">Repeat</keyword>
<evidence type="ECO:0000259" key="10">
    <source>
        <dbReference type="PROSITE" id="PS50835"/>
    </source>
</evidence>
<dbReference type="SMART" id="SM00409">
    <property type="entry name" value="IG"/>
    <property type="match status" value="3"/>
</dbReference>
<dbReference type="PANTHER" id="PTHR12231">
    <property type="entry name" value="CTX-RELATED TYPE I TRANSMEMBRANE PROTEIN"/>
    <property type="match status" value="1"/>
</dbReference>
<dbReference type="PANTHER" id="PTHR12231:SF105">
    <property type="entry name" value="LACHESIN-LIKE PROTEIN"/>
    <property type="match status" value="1"/>
</dbReference>
<protein>
    <recommendedName>
        <fullName evidence="10">Ig-like domain-containing protein</fullName>
    </recommendedName>
</protein>
<proteinExistence type="predicted"/>
<comment type="subcellular location">
    <subcellularLocation>
        <location evidence="1">Cell membrane</location>
    </subcellularLocation>
</comment>
<evidence type="ECO:0000256" key="9">
    <source>
        <dbReference type="SAM" id="SignalP"/>
    </source>
</evidence>
<dbReference type="Gene3D" id="2.60.40.10">
    <property type="entry name" value="Immunoglobulins"/>
    <property type="match status" value="3"/>
</dbReference>
<dbReference type="InterPro" id="IPR051170">
    <property type="entry name" value="Neural/epithelial_adhesion"/>
</dbReference>
<evidence type="ECO:0000256" key="3">
    <source>
        <dbReference type="ARBA" id="ARBA00022729"/>
    </source>
</evidence>
<evidence type="ECO:0000256" key="5">
    <source>
        <dbReference type="ARBA" id="ARBA00023136"/>
    </source>
</evidence>
<dbReference type="STRING" id="195883.A0A482XR03"/>
<dbReference type="EMBL" id="QKKF02003003">
    <property type="protein sequence ID" value="RZF47878.1"/>
    <property type="molecule type" value="Genomic_DNA"/>
</dbReference>
<keyword evidence="7" id="KW-0325">Glycoprotein</keyword>
<sequence>MIHIRKIILICLLFMTSVNSAVSTESSSEDDEPEFMRPVGNVTVPVGKEAILTCAVDDLKGHNLGWVRLSDNTVLTLHGKLLMTNSRFFLTHDNRHLWKLHIRQSMESDRDCYMCQINTKIMKSSIGCLDVLVPPDIKNEGTSSDTEVAEGANVTLRCNASGVPKPKVTWKREDGAHIKLKGRPDTDSVVGDQIDLVNVHRSQMGSYMCIASNEVPPAVSKRISLNVEFESKMTIGNKQVGSVLGGTVVLTCQAEMYPVNYIVWTLNDQHPPLSQGGRHTIQEWRDSYMWHMKLTITDVAKEDYGYYRCTAYSSREILAGDTIRLYEIIPVTTTPPSTTSTTTQRLTTIRPRKPRTTTTTSTQKTPEQFQDSQTIFPYLELPREGVIYIENGVKKDGAINNPSSGRRSDVILNSSTATAQSAVREAAQLFLLAVFWLVMIMSGAQL</sequence>
<evidence type="ECO:0000313" key="11">
    <source>
        <dbReference type="EMBL" id="RZF47878.1"/>
    </source>
</evidence>
<dbReference type="GO" id="GO:0043005">
    <property type="term" value="C:neuron projection"/>
    <property type="evidence" value="ECO:0007669"/>
    <property type="project" value="TreeGrafter"/>
</dbReference>
<evidence type="ECO:0000256" key="6">
    <source>
        <dbReference type="ARBA" id="ARBA00023157"/>
    </source>
</evidence>